<dbReference type="RefSeq" id="WP_285392857.1">
    <property type="nucleotide sequence ID" value="NZ_JASSVS010000012.1"/>
</dbReference>
<keyword evidence="6" id="KW-1185">Reference proteome</keyword>
<keyword evidence="4" id="KW-0472">Membrane</keyword>
<dbReference type="InterPro" id="IPR018389">
    <property type="entry name" value="DctP_fam"/>
</dbReference>
<evidence type="ECO:0000313" key="5">
    <source>
        <dbReference type="EMBL" id="MDL0433227.1"/>
    </source>
</evidence>
<dbReference type="Gene3D" id="3.40.190.170">
    <property type="entry name" value="Bacterial extracellular solute-binding protein, family 7"/>
    <property type="match status" value="1"/>
</dbReference>
<dbReference type="NCBIfam" id="NF037995">
    <property type="entry name" value="TRAP_S1"/>
    <property type="match status" value="1"/>
</dbReference>
<dbReference type="Pfam" id="PF03480">
    <property type="entry name" value="DctP"/>
    <property type="match status" value="1"/>
</dbReference>
<feature type="transmembrane region" description="Helical" evidence="4">
    <location>
        <begin position="35"/>
        <end position="55"/>
    </location>
</feature>
<keyword evidence="4" id="KW-1133">Transmembrane helix</keyword>
<keyword evidence="3" id="KW-0732">Signal</keyword>
<dbReference type="Proteomes" id="UP001227964">
    <property type="component" value="Unassembled WGS sequence"/>
</dbReference>
<reference evidence="5 6" key="1">
    <citation type="submission" date="2023-06" db="EMBL/GenBank/DDBJ databases">
        <title>Marinobacter azerbaijanicus a moderately halophilic, isolated from Urmia Lake in Azerbaijan region of Iran.</title>
        <authorList>
            <person name="Sanchez-Porro C."/>
            <person name="Aghdam E.M."/>
            <person name="Saheb S.M."/>
            <person name="Tarhriz V."/>
            <person name="Kazemi E."/>
            <person name="Ammozegar M.A."/>
            <person name="Ventosa A."/>
            <person name="Hejazi M.S."/>
        </authorList>
    </citation>
    <scope>NUCLEOTIDE SEQUENCE [LARGE SCALE GENOMIC DNA]</scope>
    <source>
        <strain evidence="5 6">TBZ242</strain>
    </source>
</reference>
<sequence>MNTGNTLKTTINTIGGKTMKVGGKTMKANSNKKRLSVSFICVLTVLAIIGAPAAMAEVKLRMLSTWAAGTNDGIDLGAIPFAERVEELSGGEVTVEFFGPAAVPAFRQFDAIEHRVFDMLFTHTAYHADSVKVGMGLDLAAGSAQVRRECGLTKAVNDAYLAQSNLSYLAQFPSGYGYRLYLAKAMNEEGGPLAGFRIRGTEFYNPIIHGMNASSVRVSSAEAYTAAQRGLLDGAFNGSGALATLEKMSWNEVMSYAVEPDLGEVVYALFVNKDSWAELDEDVQKIIRQAIEETQVEHREAGAERDRQGMEKFPDAGLEIVELKGADRKAFESFYYDGIAQNYVLDADPEHGPKIMKALKCVRDRSEG</sequence>
<organism evidence="5 6">
    <name type="scientific">Marinobacter azerbaijanicus</name>
    <dbReference type="NCBI Taxonomy" id="3050455"/>
    <lineage>
        <taxon>Bacteria</taxon>
        <taxon>Pseudomonadati</taxon>
        <taxon>Pseudomonadota</taxon>
        <taxon>Gammaproteobacteria</taxon>
        <taxon>Pseudomonadales</taxon>
        <taxon>Marinobacteraceae</taxon>
        <taxon>Marinobacter</taxon>
    </lineage>
</organism>
<dbReference type="EMBL" id="JASSVS010000012">
    <property type="protein sequence ID" value="MDL0433227.1"/>
    <property type="molecule type" value="Genomic_DNA"/>
</dbReference>
<evidence type="ECO:0000256" key="1">
    <source>
        <dbReference type="ARBA" id="ARBA00009023"/>
    </source>
</evidence>
<keyword evidence="4" id="KW-0812">Transmembrane</keyword>
<comment type="similarity">
    <text evidence="1">Belongs to the bacterial solute-binding protein 7 family.</text>
</comment>
<name>A0ABT7IHJ8_9GAMM</name>
<evidence type="ECO:0000313" key="6">
    <source>
        <dbReference type="Proteomes" id="UP001227964"/>
    </source>
</evidence>
<dbReference type="InterPro" id="IPR038404">
    <property type="entry name" value="TRAP_DctP_sf"/>
</dbReference>
<evidence type="ECO:0000256" key="3">
    <source>
        <dbReference type="ARBA" id="ARBA00022729"/>
    </source>
</evidence>
<accession>A0ABT7IHJ8</accession>
<keyword evidence="2" id="KW-0813">Transport</keyword>
<gene>
    <name evidence="5" type="primary">dctP</name>
    <name evidence="5" type="ORF">QPM17_18975</name>
</gene>
<evidence type="ECO:0000256" key="2">
    <source>
        <dbReference type="ARBA" id="ARBA00022448"/>
    </source>
</evidence>
<dbReference type="PANTHER" id="PTHR33376:SF7">
    <property type="entry name" value="C4-DICARBOXYLATE-BINDING PROTEIN DCTB"/>
    <property type="match status" value="1"/>
</dbReference>
<comment type="caution">
    <text evidence="5">The sequence shown here is derived from an EMBL/GenBank/DDBJ whole genome shotgun (WGS) entry which is preliminary data.</text>
</comment>
<evidence type="ECO:0000256" key="4">
    <source>
        <dbReference type="SAM" id="Phobius"/>
    </source>
</evidence>
<dbReference type="PANTHER" id="PTHR33376">
    <property type="match status" value="1"/>
</dbReference>
<proteinExistence type="inferred from homology"/>
<protein>
    <submittedName>
        <fullName evidence="5">TRAP transporter substrate-binding protein DctP</fullName>
    </submittedName>
</protein>